<accession>A0A9D5UA13</accession>
<protein>
    <recommendedName>
        <fullName evidence="8">Glutamyl-tRNA(Gln) amidotransferase subunit A</fullName>
        <shortName evidence="8">Glu-ADT subunit A</shortName>
        <ecNumber evidence="8">6.3.5.7</ecNumber>
    </recommendedName>
</protein>
<evidence type="ECO:0000259" key="9">
    <source>
        <dbReference type="Pfam" id="PF01425"/>
    </source>
</evidence>
<dbReference type="InterPro" id="IPR020556">
    <property type="entry name" value="Amidase_CS"/>
</dbReference>
<evidence type="ECO:0000256" key="3">
    <source>
        <dbReference type="ARBA" id="ARBA00022741"/>
    </source>
</evidence>
<dbReference type="Gene3D" id="3.90.1300.10">
    <property type="entry name" value="Amidase signature (AS) domain"/>
    <property type="match status" value="1"/>
</dbReference>
<dbReference type="NCBIfam" id="TIGR00132">
    <property type="entry name" value="gatA"/>
    <property type="match status" value="1"/>
</dbReference>
<evidence type="ECO:0000256" key="4">
    <source>
        <dbReference type="ARBA" id="ARBA00022840"/>
    </source>
</evidence>
<dbReference type="PANTHER" id="PTHR11895">
    <property type="entry name" value="TRANSAMIDASE"/>
    <property type="match status" value="1"/>
</dbReference>
<dbReference type="HAMAP" id="MF_00120">
    <property type="entry name" value="GatA"/>
    <property type="match status" value="1"/>
</dbReference>
<dbReference type="PANTHER" id="PTHR11895:SF151">
    <property type="entry name" value="GLUTAMYL-TRNA(GLN) AMIDOTRANSFERASE SUBUNIT A"/>
    <property type="match status" value="1"/>
</dbReference>
<dbReference type="SUPFAM" id="SSF75304">
    <property type="entry name" value="Amidase signature (AS) enzymes"/>
    <property type="match status" value="1"/>
</dbReference>
<evidence type="ECO:0000313" key="10">
    <source>
        <dbReference type="EMBL" id="MBE7700246.1"/>
    </source>
</evidence>
<dbReference type="GO" id="GO:0005524">
    <property type="term" value="F:ATP binding"/>
    <property type="evidence" value="ECO:0007669"/>
    <property type="project" value="UniProtKB-KW"/>
</dbReference>
<reference evidence="10 11" key="1">
    <citation type="submission" date="2020-08" db="EMBL/GenBank/DDBJ databases">
        <title>A Genomic Blueprint of the Chicken Gut Microbiome.</title>
        <authorList>
            <person name="Gilroy R."/>
            <person name="Ravi A."/>
            <person name="Getino M."/>
            <person name="Pursley I."/>
            <person name="Horton D.L."/>
            <person name="Alikhan N.-F."/>
            <person name="Baker D."/>
            <person name="Gharbi K."/>
            <person name="Hall N."/>
            <person name="Watson M."/>
            <person name="Adriaenssens E.M."/>
            <person name="Foster-Nyarko E."/>
            <person name="Jarju S."/>
            <person name="Secka A."/>
            <person name="Antonio M."/>
            <person name="Oren A."/>
            <person name="Chaudhuri R."/>
            <person name="La Ragione R.M."/>
            <person name="Hildebrand F."/>
            <person name="Pallen M.J."/>
        </authorList>
    </citation>
    <scope>NUCLEOTIDE SEQUENCE [LARGE SCALE GENOMIC DNA]</scope>
    <source>
        <strain evidence="10 11">Sa1BUA8</strain>
    </source>
</reference>
<evidence type="ECO:0000313" key="11">
    <source>
        <dbReference type="Proteomes" id="UP000822993"/>
    </source>
</evidence>
<keyword evidence="4 8" id="KW-0067">ATP-binding</keyword>
<dbReference type="GO" id="GO:0050567">
    <property type="term" value="F:glutaminyl-tRNA synthase (glutamine-hydrolyzing) activity"/>
    <property type="evidence" value="ECO:0007669"/>
    <property type="project" value="UniProtKB-UniRule"/>
</dbReference>
<comment type="subunit">
    <text evidence="8">Heterotrimer of A, B and C subunits.</text>
</comment>
<dbReference type="Pfam" id="PF01425">
    <property type="entry name" value="Amidase"/>
    <property type="match status" value="1"/>
</dbReference>
<feature type="active site" description="Charge relay system" evidence="8">
    <location>
        <position position="156"/>
    </location>
</feature>
<keyword evidence="5 8" id="KW-0648">Protein biosynthesis</keyword>
<feature type="active site" description="Charge relay system" evidence="8">
    <location>
        <position position="81"/>
    </location>
</feature>
<comment type="catalytic activity">
    <reaction evidence="7 8">
        <text>L-glutamyl-tRNA(Gln) + L-glutamine + ATP + H2O = L-glutaminyl-tRNA(Gln) + L-glutamate + ADP + phosphate + H(+)</text>
        <dbReference type="Rhea" id="RHEA:17521"/>
        <dbReference type="Rhea" id="RHEA-COMP:9681"/>
        <dbReference type="Rhea" id="RHEA-COMP:9684"/>
        <dbReference type="ChEBI" id="CHEBI:15377"/>
        <dbReference type="ChEBI" id="CHEBI:15378"/>
        <dbReference type="ChEBI" id="CHEBI:29985"/>
        <dbReference type="ChEBI" id="CHEBI:30616"/>
        <dbReference type="ChEBI" id="CHEBI:43474"/>
        <dbReference type="ChEBI" id="CHEBI:58359"/>
        <dbReference type="ChEBI" id="CHEBI:78520"/>
        <dbReference type="ChEBI" id="CHEBI:78521"/>
        <dbReference type="ChEBI" id="CHEBI:456216"/>
        <dbReference type="EC" id="6.3.5.7"/>
    </reaction>
</comment>
<keyword evidence="11" id="KW-1185">Reference proteome</keyword>
<feature type="active site" description="Acyl-ester intermediate" evidence="8">
    <location>
        <position position="180"/>
    </location>
</feature>
<keyword evidence="2 8" id="KW-0436">Ligase</keyword>
<organism evidence="10 11">
    <name type="scientific">Oerskovia douganii</name>
    <dbReference type="NCBI Taxonomy" id="2762210"/>
    <lineage>
        <taxon>Bacteria</taxon>
        <taxon>Bacillati</taxon>
        <taxon>Actinomycetota</taxon>
        <taxon>Actinomycetes</taxon>
        <taxon>Micrococcales</taxon>
        <taxon>Cellulomonadaceae</taxon>
        <taxon>Oerskovia</taxon>
    </lineage>
</organism>
<evidence type="ECO:0000256" key="7">
    <source>
        <dbReference type="ARBA" id="ARBA00047407"/>
    </source>
</evidence>
<proteinExistence type="inferred from homology"/>
<keyword evidence="3 8" id="KW-0547">Nucleotide-binding</keyword>
<name>A0A9D5UA13_9CELL</name>
<dbReference type="EC" id="6.3.5.7" evidence="8"/>
<evidence type="ECO:0000256" key="1">
    <source>
        <dbReference type="ARBA" id="ARBA00008069"/>
    </source>
</evidence>
<dbReference type="GO" id="GO:0006412">
    <property type="term" value="P:translation"/>
    <property type="evidence" value="ECO:0007669"/>
    <property type="project" value="UniProtKB-UniRule"/>
</dbReference>
<gene>
    <name evidence="8 10" type="primary">gatA</name>
    <name evidence="10" type="ORF">H9623_08015</name>
</gene>
<dbReference type="InterPro" id="IPR023631">
    <property type="entry name" value="Amidase_dom"/>
</dbReference>
<dbReference type="RefSeq" id="WP_193719535.1">
    <property type="nucleotide sequence ID" value="NZ_JACSPN010000008.1"/>
</dbReference>
<evidence type="ECO:0000256" key="6">
    <source>
        <dbReference type="ARBA" id="ARBA00025295"/>
    </source>
</evidence>
<comment type="caution">
    <text evidence="10">The sequence shown here is derived from an EMBL/GenBank/DDBJ whole genome shotgun (WGS) entry which is preliminary data.</text>
</comment>
<dbReference type="InterPro" id="IPR004412">
    <property type="entry name" value="GatA"/>
</dbReference>
<comment type="function">
    <text evidence="6 8">Allows the formation of correctly charged Gln-tRNA(Gln) through the transamidation of misacylated Glu-tRNA(Gln) in organisms which lack glutaminyl-tRNA synthetase. The reaction takes place in the presence of glutamine and ATP through an activated gamma-phospho-Glu-tRNA(Gln).</text>
</comment>
<dbReference type="EMBL" id="JACSPN010000008">
    <property type="protein sequence ID" value="MBE7700246.1"/>
    <property type="molecule type" value="Genomic_DNA"/>
</dbReference>
<dbReference type="InterPro" id="IPR036928">
    <property type="entry name" value="AS_sf"/>
</dbReference>
<dbReference type="InterPro" id="IPR000120">
    <property type="entry name" value="Amidase"/>
</dbReference>
<evidence type="ECO:0000256" key="5">
    <source>
        <dbReference type="ARBA" id="ARBA00022917"/>
    </source>
</evidence>
<sequence>MTNDLTRLSAADLAAHLVSGEVSSVEATQAHLDRIGDVDPAVHAFLHVSTEDALATARDVDSRRAAGEDLHPLAGVPIAVKDVVVTKGLPTTAGSKILEGWIPPYDATLVERIRAAGLPILGKTNMDEFAMGSSTEHSAYGNTHNPWDLDRIPGGSGGGSAAAVAAYEAPLAIGTDTGGSIRQPGAVTGTVGVKPTYGGVSRYGLIAMASSLDQAGPVTRTVLDSALLHELIGGHDPRDSTSINEDLPLLVDAARQGAIGDLRGLRVGVVSELSGEGYQEGVSARFTESLDLLRSLGAEIIEVSCPHFKYALGAYYLIMPSEASSNLAKFDGMRFGLRVEPEDGPVTAERVMAATRGQGFGDEVKRRIILGTYALSAGYYDAYYGSAQKVRTLIQRDFDAAFAQADVLVSPTAPTTAFKFGEKLDDPLAMYLNDVATIPANLAGVPGMSLPNGLSDDGLPVGFQILAPAKADDRLYRVGAALEAALENTWGGPLLAKAPELEVAR</sequence>
<evidence type="ECO:0000256" key="2">
    <source>
        <dbReference type="ARBA" id="ARBA00022598"/>
    </source>
</evidence>
<dbReference type="Proteomes" id="UP000822993">
    <property type="component" value="Unassembled WGS sequence"/>
</dbReference>
<dbReference type="PROSITE" id="PS00571">
    <property type="entry name" value="AMIDASES"/>
    <property type="match status" value="1"/>
</dbReference>
<feature type="domain" description="Amidase" evidence="9">
    <location>
        <begin position="26"/>
        <end position="475"/>
    </location>
</feature>
<dbReference type="AlphaFoldDB" id="A0A9D5UA13"/>
<comment type="similarity">
    <text evidence="1 8">Belongs to the amidase family. GatA subfamily.</text>
</comment>
<evidence type="ECO:0000256" key="8">
    <source>
        <dbReference type="HAMAP-Rule" id="MF_00120"/>
    </source>
</evidence>
<dbReference type="GO" id="GO:0030956">
    <property type="term" value="C:glutamyl-tRNA(Gln) amidotransferase complex"/>
    <property type="evidence" value="ECO:0007669"/>
    <property type="project" value="InterPro"/>
</dbReference>